<reference evidence="1" key="1">
    <citation type="submission" date="2014-11" db="EMBL/GenBank/DDBJ databases">
        <authorList>
            <person name="Amaro Gonzalez C."/>
        </authorList>
    </citation>
    <scope>NUCLEOTIDE SEQUENCE</scope>
</reference>
<dbReference type="EMBL" id="GBXM01035806">
    <property type="protein sequence ID" value="JAH72771.1"/>
    <property type="molecule type" value="Transcribed_RNA"/>
</dbReference>
<dbReference type="AlphaFoldDB" id="A0A0E9TAM4"/>
<dbReference type="EMBL" id="GBXM01057896">
    <property type="protein sequence ID" value="JAH50681.1"/>
    <property type="molecule type" value="Transcribed_RNA"/>
</dbReference>
<protein>
    <submittedName>
        <fullName evidence="1">Uncharacterized protein</fullName>
    </submittedName>
</protein>
<accession>A0A0E9TAM4</accession>
<organism evidence="1">
    <name type="scientific">Anguilla anguilla</name>
    <name type="common">European freshwater eel</name>
    <name type="synonym">Muraena anguilla</name>
    <dbReference type="NCBI Taxonomy" id="7936"/>
    <lineage>
        <taxon>Eukaryota</taxon>
        <taxon>Metazoa</taxon>
        <taxon>Chordata</taxon>
        <taxon>Craniata</taxon>
        <taxon>Vertebrata</taxon>
        <taxon>Euteleostomi</taxon>
        <taxon>Actinopterygii</taxon>
        <taxon>Neopterygii</taxon>
        <taxon>Teleostei</taxon>
        <taxon>Anguilliformes</taxon>
        <taxon>Anguillidae</taxon>
        <taxon>Anguilla</taxon>
    </lineage>
</organism>
<evidence type="ECO:0000313" key="1">
    <source>
        <dbReference type="EMBL" id="JAH50681.1"/>
    </source>
</evidence>
<name>A0A0E9TAM4_ANGAN</name>
<proteinExistence type="predicted"/>
<sequence>MATCLLPVALFSSCFVAGFRIMSV</sequence>
<reference evidence="1" key="2">
    <citation type="journal article" date="2015" name="Fish Shellfish Immunol.">
        <title>Early steps in the European eel (Anguilla anguilla)-Vibrio vulnificus interaction in the gills: Role of the RtxA13 toxin.</title>
        <authorList>
            <person name="Callol A."/>
            <person name="Pajuelo D."/>
            <person name="Ebbesson L."/>
            <person name="Teles M."/>
            <person name="MacKenzie S."/>
            <person name="Amaro C."/>
        </authorList>
    </citation>
    <scope>NUCLEOTIDE SEQUENCE</scope>
</reference>